<dbReference type="OrthoDB" id="2415936at2759"/>
<gene>
    <name evidence="3" type="ORF">NHX12_001404</name>
</gene>
<organism evidence="3 4">
    <name type="scientific">Muraenolepis orangiensis</name>
    <name type="common">Patagonian moray cod</name>
    <dbReference type="NCBI Taxonomy" id="630683"/>
    <lineage>
        <taxon>Eukaryota</taxon>
        <taxon>Metazoa</taxon>
        <taxon>Chordata</taxon>
        <taxon>Craniata</taxon>
        <taxon>Vertebrata</taxon>
        <taxon>Euteleostomi</taxon>
        <taxon>Actinopterygii</taxon>
        <taxon>Neopterygii</taxon>
        <taxon>Teleostei</taxon>
        <taxon>Neoteleostei</taxon>
        <taxon>Acanthomorphata</taxon>
        <taxon>Zeiogadaria</taxon>
        <taxon>Gadariae</taxon>
        <taxon>Gadiformes</taxon>
        <taxon>Muraenolepidoidei</taxon>
        <taxon>Muraenolepididae</taxon>
        <taxon>Muraenolepis</taxon>
    </lineage>
</organism>
<dbReference type="InterPro" id="IPR052321">
    <property type="entry name" value="PolyBind_ProtTraffic"/>
</dbReference>
<dbReference type="Gene3D" id="2.100.10.30">
    <property type="entry name" value="Jacalin-like lectin domain"/>
    <property type="match status" value="1"/>
</dbReference>
<evidence type="ECO:0000256" key="1">
    <source>
        <dbReference type="ARBA" id="ARBA00022734"/>
    </source>
</evidence>
<keyword evidence="1" id="KW-0430">Lectin</keyword>
<evidence type="ECO:0000313" key="3">
    <source>
        <dbReference type="EMBL" id="KAJ3597888.1"/>
    </source>
</evidence>
<keyword evidence="2" id="KW-0732">Signal</keyword>
<evidence type="ECO:0008006" key="5">
    <source>
        <dbReference type="Google" id="ProtNLM"/>
    </source>
</evidence>
<dbReference type="EMBL" id="JANIIK010000109">
    <property type="protein sequence ID" value="KAJ3597888.1"/>
    <property type="molecule type" value="Genomic_DNA"/>
</dbReference>
<dbReference type="AlphaFoldDB" id="A0A9Q0E2E5"/>
<evidence type="ECO:0000313" key="4">
    <source>
        <dbReference type="Proteomes" id="UP001148018"/>
    </source>
</evidence>
<dbReference type="GO" id="GO:0030246">
    <property type="term" value="F:carbohydrate binding"/>
    <property type="evidence" value="ECO:0007669"/>
    <property type="project" value="UniProtKB-KW"/>
</dbReference>
<feature type="chain" id="PRO_5040253198" description="Jacalin-type lectin domain-containing protein" evidence="2">
    <location>
        <begin position="17"/>
        <end position="147"/>
    </location>
</feature>
<dbReference type="Proteomes" id="UP001148018">
    <property type="component" value="Unassembled WGS sequence"/>
</dbReference>
<sequence length="147" mass="16350">MLSILFFTAAWVACLAKSHEYYFYSPAVGLGSGTPFSSSGIGAITGVKVWELSNSYITGIQLRNHTKWGHVMGRVTTSEVRMDLFEGEAIIQMSFNFYPTHSEAELRLLSGRYNGNGITSLGAHWGLVYTEDPMEERYKKITAKPKA</sequence>
<evidence type="ECO:0000256" key="2">
    <source>
        <dbReference type="SAM" id="SignalP"/>
    </source>
</evidence>
<dbReference type="PANTHER" id="PTHR33589">
    <property type="entry name" value="OS11G0524900 PROTEIN"/>
    <property type="match status" value="1"/>
</dbReference>
<dbReference type="PANTHER" id="PTHR33589:SF3">
    <property type="entry name" value="ZYMOGEN GRANULE MEMBRANE PROTEIN 16-LIKE"/>
    <property type="match status" value="1"/>
</dbReference>
<proteinExistence type="predicted"/>
<reference evidence="3" key="1">
    <citation type="submission" date="2022-07" db="EMBL/GenBank/DDBJ databases">
        <title>Chromosome-level genome of Muraenolepis orangiensis.</title>
        <authorList>
            <person name="Kim J."/>
        </authorList>
    </citation>
    <scope>NUCLEOTIDE SEQUENCE</scope>
    <source>
        <strain evidence="3">KU_S4_2022</strain>
        <tissue evidence="3">Muscle</tissue>
    </source>
</reference>
<name>A0A9Q0E2E5_9TELE</name>
<dbReference type="InterPro" id="IPR036404">
    <property type="entry name" value="Jacalin-like_lectin_dom_sf"/>
</dbReference>
<feature type="signal peptide" evidence="2">
    <location>
        <begin position="1"/>
        <end position="16"/>
    </location>
</feature>
<keyword evidence="4" id="KW-1185">Reference proteome</keyword>
<protein>
    <recommendedName>
        <fullName evidence="5">Jacalin-type lectin domain-containing protein</fullName>
    </recommendedName>
</protein>
<comment type="caution">
    <text evidence="3">The sequence shown here is derived from an EMBL/GenBank/DDBJ whole genome shotgun (WGS) entry which is preliminary data.</text>
</comment>
<accession>A0A9Q0E2E5</accession>